<feature type="transmembrane region" description="Helical" evidence="1">
    <location>
        <begin position="46"/>
        <end position="65"/>
    </location>
</feature>
<sequence length="298" mass="33738">MSNMPAIGHAFECETTGTTESSPLSTENSSEVRQLHQRWHWSRCRWICCALVVTFVLLIVTVIGVNHAERSELLEPMLDMLEKASFCHAPAHATCSAEIPSAELQKFDLHPPQAEKALMGFMYLQVARRDRNLMREILSGAHLVLMKDLLDGKDGPISAYRMLEHWPGAYRRASSHRSDFQQYGIPQGEVLHTILLGRIGKTTWLQFEGNGVNGMVSFFFHMCDYLEYKVTSRNIGPLGTSKYTDRAPLLIQLPVSMDKQECPLMCNITSGASQTVLPYRAMTSTGSWHQLLRRLRRI</sequence>
<keyword evidence="1" id="KW-0812">Transmembrane</keyword>
<keyword evidence="1" id="KW-0472">Membrane</keyword>
<dbReference type="Proteomes" id="UP001642464">
    <property type="component" value="Unassembled WGS sequence"/>
</dbReference>
<evidence type="ECO:0000313" key="2">
    <source>
        <dbReference type="EMBL" id="CAK9079609.1"/>
    </source>
</evidence>
<comment type="caution">
    <text evidence="2">The sequence shown here is derived from an EMBL/GenBank/DDBJ whole genome shotgun (WGS) entry which is preliminary data.</text>
</comment>
<gene>
    <name evidence="2" type="ORF">SCF082_LOCUS37978</name>
</gene>
<keyword evidence="3" id="KW-1185">Reference proteome</keyword>
<organism evidence="2 3">
    <name type="scientific">Durusdinium trenchii</name>
    <dbReference type="NCBI Taxonomy" id="1381693"/>
    <lineage>
        <taxon>Eukaryota</taxon>
        <taxon>Sar</taxon>
        <taxon>Alveolata</taxon>
        <taxon>Dinophyceae</taxon>
        <taxon>Suessiales</taxon>
        <taxon>Symbiodiniaceae</taxon>
        <taxon>Durusdinium</taxon>
    </lineage>
</organism>
<keyword evidence="1" id="KW-1133">Transmembrane helix</keyword>
<accession>A0ABP0PXG6</accession>
<evidence type="ECO:0000256" key="1">
    <source>
        <dbReference type="SAM" id="Phobius"/>
    </source>
</evidence>
<evidence type="ECO:0000313" key="3">
    <source>
        <dbReference type="Proteomes" id="UP001642464"/>
    </source>
</evidence>
<protein>
    <submittedName>
        <fullName evidence="2">Light-harvesting complex I LH38 protein</fullName>
    </submittedName>
</protein>
<proteinExistence type="predicted"/>
<name>A0ABP0PXG6_9DINO</name>
<dbReference type="EMBL" id="CAXAMM010038629">
    <property type="protein sequence ID" value="CAK9079609.1"/>
    <property type="molecule type" value="Genomic_DNA"/>
</dbReference>
<reference evidence="2 3" key="1">
    <citation type="submission" date="2024-02" db="EMBL/GenBank/DDBJ databases">
        <authorList>
            <person name="Chen Y."/>
            <person name="Shah S."/>
            <person name="Dougan E. K."/>
            <person name="Thang M."/>
            <person name="Chan C."/>
        </authorList>
    </citation>
    <scope>NUCLEOTIDE SEQUENCE [LARGE SCALE GENOMIC DNA]</scope>
</reference>